<protein>
    <submittedName>
        <fullName evidence="2">Uncharacterized protein</fullName>
    </submittedName>
</protein>
<comment type="caution">
    <text evidence="2">The sequence shown here is derived from an EMBL/GenBank/DDBJ whole genome shotgun (WGS) entry which is preliminary data.</text>
</comment>
<accession>A0A507ATS1</accession>
<dbReference type="OrthoDB" id="3485856at2759"/>
<name>A0A507ATS1_9PEZI</name>
<reference evidence="2 3" key="1">
    <citation type="submission" date="2019-06" db="EMBL/GenBank/DDBJ databases">
        <title>Draft genome sequence of the filamentous fungus Phialemoniopsis curvata isolated from diesel fuel.</title>
        <authorList>
            <person name="Varaljay V.A."/>
            <person name="Lyon W.J."/>
            <person name="Crouch A.L."/>
            <person name="Drake C.E."/>
            <person name="Hollomon J.M."/>
            <person name="Nadeau L.J."/>
            <person name="Nunn H.S."/>
            <person name="Stevenson B.S."/>
            <person name="Bojanowski C.L."/>
            <person name="Crookes-Goodson W.J."/>
        </authorList>
    </citation>
    <scope>NUCLEOTIDE SEQUENCE [LARGE SCALE GENOMIC DNA]</scope>
    <source>
        <strain evidence="2 3">D216</strain>
    </source>
</reference>
<proteinExistence type="predicted"/>
<organism evidence="2 3">
    <name type="scientific">Thyridium curvatum</name>
    <dbReference type="NCBI Taxonomy" id="1093900"/>
    <lineage>
        <taxon>Eukaryota</taxon>
        <taxon>Fungi</taxon>
        <taxon>Dikarya</taxon>
        <taxon>Ascomycota</taxon>
        <taxon>Pezizomycotina</taxon>
        <taxon>Sordariomycetes</taxon>
        <taxon>Sordariomycetidae</taxon>
        <taxon>Thyridiales</taxon>
        <taxon>Thyridiaceae</taxon>
        <taxon>Thyridium</taxon>
    </lineage>
</organism>
<evidence type="ECO:0000256" key="1">
    <source>
        <dbReference type="SAM" id="MobiDB-lite"/>
    </source>
</evidence>
<dbReference type="EMBL" id="SKBQ01000089">
    <property type="protein sequence ID" value="TPX07610.1"/>
    <property type="molecule type" value="Genomic_DNA"/>
</dbReference>
<dbReference type="RefSeq" id="XP_030989321.1">
    <property type="nucleotide sequence ID" value="XM_031133357.1"/>
</dbReference>
<dbReference type="GeneID" id="41978156"/>
<feature type="region of interest" description="Disordered" evidence="1">
    <location>
        <begin position="304"/>
        <end position="337"/>
    </location>
</feature>
<keyword evidence="3" id="KW-1185">Reference proteome</keyword>
<dbReference type="AlphaFoldDB" id="A0A507ATS1"/>
<dbReference type="InParanoid" id="A0A507ATS1"/>
<evidence type="ECO:0000313" key="3">
    <source>
        <dbReference type="Proteomes" id="UP000319257"/>
    </source>
</evidence>
<evidence type="ECO:0000313" key="2">
    <source>
        <dbReference type="EMBL" id="TPX07610.1"/>
    </source>
</evidence>
<feature type="compositionally biased region" description="Basic and acidic residues" evidence="1">
    <location>
        <begin position="318"/>
        <end position="337"/>
    </location>
</feature>
<gene>
    <name evidence="2" type="ORF">E0L32_010709</name>
</gene>
<sequence>MANLEVEKVIIWLLKLQAKTTSTSTSPESKVKEISSQTFLAPEHFAQLKQQIDDSSELFMLFGKINYHHLRRNSPSFKFFSFRPVVADNQMRHSSLHEATTIKLVIQTMKKLELIKERGGHVGDIAGGIEPNIRPTAELENYSRFPDATFAHSYAKHPGAVFEISCSQEWKAVEIIAWNLILGSRGDIATVLNIDYPEFNKGNFAKATISLWQAKFSNSGPDGRVTLGVCPKICQEEFRSSAGAVINGDKTLTLGLHDFVPRHIRDGVPNAIISFSYTELAEIAASAAAAHEGKNIVPAPEEDIEFDTTGMPGWLTRLDPEEMARQRQEKLDAQDED</sequence>
<dbReference type="Proteomes" id="UP000319257">
    <property type="component" value="Unassembled WGS sequence"/>
</dbReference>